<evidence type="ECO:0008006" key="7">
    <source>
        <dbReference type="Google" id="ProtNLM"/>
    </source>
</evidence>
<dbReference type="SUPFAM" id="SSF47203">
    <property type="entry name" value="Acyl-CoA dehydrogenase C-terminal domain-like"/>
    <property type="match status" value="1"/>
</dbReference>
<dbReference type="InterPro" id="IPR013107">
    <property type="entry name" value="Acyl-CoA_DH_C"/>
</dbReference>
<dbReference type="Gene3D" id="2.40.110.10">
    <property type="entry name" value="Butyryl-CoA Dehydrogenase, subunit A, domain 2"/>
    <property type="match status" value="1"/>
</dbReference>
<dbReference type="InterPro" id="IPR013786">
    <property type="entry name" value="AcylCoA_DH/ox_N"/>
</dbReference>
<dbReference type="Pfam" id="PF08028">
    <property type="entry name" value="Acyl-CoA_dh_2"/>
    <property type="match status" value="1"/>
</dbReference>
<dbReference type="EMBL" id="JAQQDR010000005">
    <property type="protein sequence ID" value="MFM0239783.1"/>
    <property type="molecule type" value="Genomic_DNA"/>
</dbReference>
<dbReference type="Gene3D" id="1.20.140.10">
    <property type="entry name" value="Butyryl-CoA Dehydrogenase, subunit A, domain 3"/>
    <property type="match status" value="1"/>
</dbReference>
<dbReference type="Gene3D" id="1.10.540.10">
    <property type="entry name" value="Acyl-CoA dehydrogenase/oxidase, N-terminal domain"/>
    <property type="match status" value="1"/>
</dbReference>
<gene>
    <name evidence="5" type="ORF">PQR03_16765</name>
</gene>
<evidence type="ECO:0000259" key="4">
    <source>
        <dbReference type="Pfam" id="PF08028"/>
    </source>
</evidence>
<accession>A0ABW9BJL6</accession>
<dbReference type="Pfam" id="PF02771">
    <property type="entry name" value="Acyl-CoA_dh_N"/>
    <property type="match status" value="1"/>
</dbReference>
<comment type="caution">
    <text evidence="5">The sequence shown here is derived from an EMBL/GenBank/DDBJ whole genome shotgun (WGS) entry which is preliminary data.</text>
</comment>
<keyword evidence="1" id="KW-0560">Oxidoreductase</keyword>
<dbReference type="PIRSF" id="PIRSF016578">
    <property type="entry name" value="HsaA"/>
    <property type="match status" value="1"/>
</dbReference>
<dbReference type="InterPro" id="IPR009100">
    <property type="entry name" value="AcylCoA_DH/oxidase_NM_dom_sf"/>
</dbReference>
<dbReference type="RefSeq" id="WP_408263462.1">
    <property type="nucleotide sequence ID" value="NZ_JAQQCK010000012.1"/>
</dbReference>
<evidence type="ECO:0000313" key="6">
    <source>
        <dbReference type="Proteomes" id="UP001629274"/>
    </source>
</evidence>
<dbReference type="InterPro" id="IPR037069">
    <property type="entry name" value="AcylCoA_DH/ox_N_sf"/>
</dbReference>
<name>A0ABW9BJL6_9BURK</name>
<keyword evidence="6" id="KW-1185">Reference proteome</keyword>
<proteinExistence type="predicted"/>
<feature type="region of interest" description="Disordered" evidence="2">
    <location>
        <begin position="1"/>
        <end position="23"/>
    </location>
</feature>
<dbReference type="Proteomes" id="UP001629274">
    <property type="component" value="Unassembled WGS sequence"/>
</dbReference>
<dbReference type="InterPro" id="IPR046373">
    <property type="entry name" value="Acyl-CoA_Oxase/DH_mid-dom_sf"/>
</dbReference>
<evidence type="ECO:0000256" key="1">
    <source>
        <dbReference type="ARBA" id="ARBA00023002"/>
    </source>
</evidence>
<organism evidence="5 6">
    <name type="scientific">Paraburkholderia phytofirmans</name>
    <dbReference type="NCBI Taxonomy" id="261302"/>
    <lineage>
        <taxon>Bacteria</taxon>
        <taxon>Pseudomonadati</taxon>
        <taxon>Pseudomonadota</taxon>
        <taxon>Betaproteobacteria</taxon>
        <taxon>Burkholderiales</taxon>
        <taxon>Burkholderiaceae</taxon>
        <taxon>Paraburkholderia</taxon>
    </lineage>
</organism>
<reference evidence="5 6" key="1">
    <citation type="journal article" date="2024" name="Chem. Sci.">
        <title>Discovery of megapolipeptins by genome mining of a Burkholderiales bacteria collection.</title>
        <authorList>
            <person name="Paulo B.S."/>
            <person name="Recchia M.J.J."/>
            <person name="Lee S."/>
            <person name="Fergusson C.H."/>
            <person name="Romanowski S.B."/>
            <person name="Hernandez A."/>
            <person name="Krull N."/>
            <person name="Liu D.Y."/>
            <person name="Cavanagh H."/>
            <person name="Bos A."/>
            <person name="Gray C.A."/>
            <person name="Murphy B.T."/>
            <person name="Linington R.G."/>
            <person name="Eustaquio A.S."/>
        </authorList>
    </citation>
    <scope>NUCLEOTIDE SEQUENCE [LARGE SCALE GENOMIC DNA]</scope>
    <source>
        <strain evidence="5 6">RL17-351-BIE-A</strain>
    </source>
</reference>
<evidence type="ECO:0000259" key="3">
    <source>
        <dbReference type="Pfam" id="PF02771"/>
    </source>
</evidence>
<dbReference type="SUPFAM" id="SSF56645">
    <property type="entry name" value="Acyl-CoA dehydrogenase NM domain-like"/>
    <property type="match status" value="1"/>
</dbReference>
<feature type="domain" description="Acyl-CoA dehydrogenase/oxidase N-terminal" evidence="3">
    <location>
        <begin position="37"/>
        <end position="123"/>
    </location>
</feature>
<sequence>MQVEQQLTMAEQPPISHGESDQRIPDADTLISRAVALRETIRAQAAEAEVLGRYTPGMHEAFLDAGFYHMLTPRMYGGYETDLRTFAKVIIEVGRGDPGTGWCLCLGHGHALTTAARWTKKAQDHVFNNDTGYFRASHSLVPAGKAFPVDGGYRIQARSPYQSGVPYSTHSTVNVQLVEDNADPDAPPRFLQVLIPASQFEILDDWGGDKIIGMRASGSNTVVVDDKFVPSEFAIEIDWLAEAELWESEGTRIHHNPMYLGVSQGFLNLELVSCVVGAARAAVDEYTRLMLSKPVAMPPYGPRRVDPMYQRDLGTAVLKTNAAEALVLHAAEVYTEHCADAVNGVRAFDRKSDIEVFGLMQEAGKMACEAVETLFRSAGSSSAGKGQPMQRYMRDVLMYRTHTTAQFDVMAQRVGAVQIGERNSVW</sequence>
<protein>
    <recommendedName>
        <fullName evidence="7">Acyl-CoA dehydrogenase type 2 domain</fullName>
    </recommendedName>
</protein>
<dbReference type="InterPro" id="IPR036250">
    <property type="entry name" value="AcylCo_DH-like_C"/>
</dbReference>
<evidence type="ECO:0000313" key="5">
    <source>
        <dbReference type="EMBL" id="MFM0239783.1"/>
    </source>
</evidence>
<feature type="domain" description="Acyl-CoA dehydrogenase C-terminal" evidence="4">
    <location>
        <begin position="273"/>
        <end position="406"/>
    </location>
</feature>
<evidence type="ECO:0000256" key="2">
    <source>
        <dbReference type="SAM" id="MobiDB-lite"/>
    </source>
</evidence>